<feature type="compositionally biased region" description="Polar residues" evidence="1">
    <location>
        <begin position="128"/>
        <end position="141"/>
    </location>
</feature>
<feature type="compositionally biased region" description="Low complexity" evidence="1">
    <location>
        <begin position="523"/>
        <end position="537"/>
    </location>
</feature>
<reference evidence="3 4" key="1">
    <citation type="submission" date="2019-03" db="EMBL/GenBank/DDBJ databases">
        <title>An improved genome assembly of the fluke Schistosoma japonicum.</title>
        <authorList>
            <person name="Hu W."/>
            <person name="Luo F."/>
            <person name="Yin M."/>
            <person name="Mo X."/>
            <person name="Sun C."/>
            <person name="Wu Q."/>
            <person name="Zhu B."/>
            <person name="Xiang M."/>
            <person name="Wang J."/>
            <person name="Wang Y."/>
            <person name="Zhang T."/>
            <person name="Xu B."/>
            <person name="Zheng H."/>
            <person name="Feng Z."/>
        </authorList>
    </citation>
    <scope>NUCLEOTIDE SEQUENCE [LARGE SCALE GENOMIC DNA]</scope>
    <source>
        <strain evidence="3">HuSjv2</strain>
        <tissue evidence="3">Worms</tissue>
    </source>
</reference>
<keyword evidence="2" id="KW-0812">Transmembrane</keyword>
<gene>
    <name evidence="3" type="ORF">EWB00_004710</name>
</gene>
<protein>
    <submittedName>
        <fullName evidence="3">Kinase D-interacting substrate</fullName>
    </submittedName>
</protein>
<dbReference type="OrthoDB" id="6287039at2759"/>
<feature type="compositionally biased region" description="Basic residues" evidence="1">
    <location>
        <begin position="29"/>
        <end position="39"/>
    </location>
</feature>
<feature type="compositionally biased region" description="Polar residues" evidence="1">
    <location>
        <begin position="44"/>
        <end position="57"/>
    </location>
</feature>
<evidence type="ECO:0000256" key="1">
    <source>
        <dbReference type="SAM" id="MobiDB-lite"/>
    </source>
</evidence>
<organism evidence="3 4">
    <name type="scientific">Schistosoma japonicum</name>
    <name type="common">Blood fluke</name>
    <dbReference type="NCBI Taxonomy" id="6182"/>
    <lineage>
        <taxon>Eukaryota</taxon>
        <taxon>Metazoa</taxon>
        <taxon>Spiralia</taxon>
        <taxon>Lophotrochozoa</taxon>
        <taxon>Platyhelminthes</taxon>
        <taxon>Trematoda</taxon>
        <taxon>Digenea</taxon>
        <taxon>Strigeidida</taxon>
        <taxon>Schistosomatoidea</taxon>
        <taxon>Schistosomatidae</taxon>
        <taxon>Schistosoma</taxon>
    </lineage>
</organism>
<dbReference type="GO" id="GO:0016301">
    <property type="term" value="F:kinase activity"/>
    <property type="evidence" value="ECO:0007669"/>
    <property type="project" value="UniProtKB-KW"/>
</dbReference>
<proteinExistence type="predicted"/>
<dbReference type="PANTHER" id="PTHR24116">
    <property type="entry name" value="KINASE D-INTERACTING SUBSTRATE OF 220 KDA"/>
    <property type="match status" value="1"/>
</dbReference>
<evidence type="ECO:0000256" key="2">
    <source>
        <dbReference type="SAM" id="Phobius"/>
    </source>
</evidence>
<keyword evidence="2" id="KW-1133">Transmembrane helix</keyword>
<dbReference type="GO" id="GO:0019887">
    <property type="term" value="F:protein kinase regulator activity"/>
    <property type="evidence" value="ECO:0007669"/>
    <property type="project" value="TreeGrafter"/>
</dbReference>
<feature type="transmembrane region" description="Helical" evidence="2">
    <location>
        <begin position="332"/>
        <end position="351"/>
    </location>
</feature>
<keyword evidence="3" id="KW-0418">Kinase</keyword>
<dbReference type="STRING" id="6182.A0A4Z2D4C5"/>
<feature type="transmembrane region" description="Helical" evidence="2">
    <location>
        <begin position="556"/>
        <end position="581"/>
    </location>
</feature>
<feature type="transmembrane region" description="Helical" evidence="2">
    <location>
        <begin position="357"/>
        <end position="382"/>
    </location>
</feature>
<keyword evidence="4" id="KW-1185">Reference proteome</keyword>
<dbReference type="InterPro" id="IPR052771">
    <property type="entry name" value="Neurotrophin_sig_adaptor"/>
</dbReference>
<dbReference type="GO" id="GO:0030165">
    <property type="term" value="F:PDZ domain binding"/>
    <property type="evidence" value="ECO:0007669"/>
    <property type="project" value="TreeGrafter"/>
</dbReference>
<accession>A0A4Z2D4C5</accession>
<keyword evidence="2" id="KW-0472">Membrane</keyword>
<evidence type="ECO:0000313" key="3">
    <source>
        <dbReference type="EMBL" id="TNN11325.1"/>
    </source>
</evidence>
<feature type="region of interest" description="Disordered" evidence="1">
    <location>
        <begin position="26"/>
        <end position="96"/>
    </location>
</feature>
<comment type="caution">
    <text evidence="3">The sequence shown here is derived from an EMBL/GenBank/DDBJ whole genome shotgun (WGS) entry which is preliminary data.</text>
</comment>
<keyword evidence="3" id="KW-0808">Transferase</keyword>
<sequence length="1027" mass="116597">MHHSHLHSTMAHTSQRFPQQNTIHDQMKHPHHHHHHYHRREQSSESITSTSRDFNTNHVKKYDSNYPQKQLTRKPRPFTYNEKQNSQSREHSITRQYPYGYLHNIKDNQRKQLTTKEQMYYHKKLSDIQCTNESSGSTSNPNRNELNNHQHLHHLPMTTDDSHLHKCEQIQNRLHQMNQKREIYDTRLMQSVGSICCQPKKSNLDEIVGLAANDCHMFSYHPYGFSSSNERSTDWNSPKPQMSTSYTTDSTVGNKFIGQQCQFGLNTLESFQQGCLTSLASMLLCPHTILPIMVGLFSNVGSSTDYVQKLGEELVYLKQSNPYYYDQTRIEFGFWPGILPLIIVSILGYILGLSLGWQLGFAVAITATLLYAIFFGVIICGVRIKQWSKTIELAETISRYMRGCNLLFNILFYRSPQAPRIAQPVRLLPISINLSNFSTSTEAAVHLAEKIWISIEHKYGRLPVRLQWASRDVYGDSTKTYRKVCCLPSCIWVFVNVITLLTMATLIAIDNSFSLTENKYGTTTTTTTGSGSSSSSSNPTPKIDGDVNTLTENFKVFIIICAVICGLSFLILIAAITPGIVKLIRGRPFQHPIKKPFYPDLESYTDITLDSCYGNGIRKLYPVSNCIESNQRDTTCFTHGAYYNHGSRQMLESTNKLTSAVSMAAAAAAAAVTAADHHWRQSGNSKYFNHHSQQMYERGQLKSKYECDLEDGLNGINPKIDTNSNGHDYEDDDDDDEDSSEESKQSDSNEHSTIEDEESSRTDGLLFNSGELLLNGQSIPNSNHGKLNKKHFLSTHDKQYSKSTRNQQRKTVNIERKKNEQLLRQYVLDACSVLSMLDRRVGGRQTRLILCINGINGTIENSITNKKLLDFMHLLDHILMKPPTGGKSYDVPLILAPIGSPEKVANNIPSTVWVPNAVMIIAANISGINNDNAKMSNFDSVGRNDYNQMHRISSTLRMSLTNSSIGSNPKIWYCIHQLCHLPIYIEDEPFGFKVFDQTNEQSFISPTRSASNIYHHMKRLKYLSQNL</sequence>
<feature type="region of interest" description="Disordered" evidence="1">
    <location>
        <begin position="715"/>
        <end position="762"/>
    </location>
</feature>
<feature type="region of interest" description="Disordered" evidence="1">
    <location>
        <begin position="777"/>
        <end position="809"/>
    </location>
</feature>
<feature type="compositionally biased region" description="Basic and acidic residues" evidence="1">
    <location>
        <begin position="741"/>
        <end position="754"/>
    </location>
</feature>
<evidence type="ECO:0000313" key="4">
    <source>
        <dbReference type="Proteomes" id="UP000311919"/>
    </source>
</evidence>
<dbReference type="AlphaFoldDB" id="A0A4Z2D4C5"/>
<dbReference type="Proteomes" id="UP000311919">
    <property type="component" value="Unassembled WGS sequence"/>
</dbReference>
<feature type="region of interest" description="Disordered" evidence="1">
    <location>
        <begin position="128"/>
        <end position="148"/>
    </location>
</feature>
<name>A0A4Z2D4C5_SCHJA</name>
<feature type="region of interest" description="Disordered" evidence="1">
    <location>
        <begin position="523"/>
        <end position="542"/>
    </location>
</feature>
<dbReference type="PANTHER" id="PTHR24116:SF0">
    <property type="entry name" value="KINASE D-INTERACTING SUBSTRATE OF 220 KDA"/>
    <property type="match status" value="1"/>
</dbReference>
<feature type="transmembrane region" description="Helical" evidence="2">
    <location>
        <begin position="489"/>
        <end position="509"/>
    </location>
</feature>
<dbReference type="EMBL" id="SKCS01000301">
    <property type="protein sequence ID" value="TNN11325.1"/>
    <property type="molecule type" value="Genomic_DNA"/>
</dbReference>
<feature type="compositionally biased region" description="Acidic residues" evidence="1">
    <location>
        <begin position="729"/>
        <end position="740"/>
    </location>
</feature>